<dbReference type="InterPro" id="IPR036689">
    <property type="entry name" value="ESAT-6-like_sf"/>
</dbReference>
<reference evidence="1" key="1">
    <citation type="submission" date="2021-01" db="EMBL/GenBank/DDBJ databases">
        <title>Whole genome shotgun sequence of Actinoplanes capillaceus NBRC 16408.</title>
        <authorList>
            <person name="Komaki H."/>
            <person name="Tamura T."/>
        </authorList>
    </citation>
    <scope>NUCLEOTIDE SEQUENCE [LARGE SCALE GENOMIC DNA]</scope>
    <source>
        <strain evidence="1">NBRC 16408</strain>
    </source>
</reference>
<evidence type="ECO:0008006" key="2">
    <source>
        <dbReference type="Google" id="ProtNLM"/>
    </source>
</evidence>
<dbReference type="SUPFAM" id="SSF140453">
    <property type="entry name" value="EsxAB dimer-like"/>
    <property type="match status" value="1"/>
</dbReference>
<organism evidence="1">
    <name type="scientific">Actinoplanes campanulatus</name>
    <dbReference type="NCBI Taxonomy" id="113559"/>
    <lineage>
        <taxon>Bacteria</taxon>
        <taxon>Bacillati</taxon>
        <taxon>Actinomycetota</taxon>
        <taxon>Actinomycetes</taxon>
        <taxon>Micromonosporales</taxon>
        <taxon>Micromonosporaceae</taxon>
        <taxon>Actinoplanes</taxon>
    </lineage>
</organism>
<accession>A0ABQ3WEF2</accession>
<protein>
    <recommendedName>
        <fullName evidence="2">Excreted virulence factor EspC, type VII ESX diderm</fullName>
    </recommendedName>
</protein>
<comment type="caution">
    <text evidence="1">The sequence shown here is derived from an EMBL/GenBank/DDBJ whole genome shotgun (WGS) entry which is preliminary data.</text>
</comment>
<evidence type="ECO:0000313" key="1">
    <source>
        <dbReference type="EMBL" id="GID44573.1"/>
    </source>
</evidence>
<name>A0ABQ3WEF2_9ACTN</name>
<dbReference type="Gene3D" id="1.10.287.1060">
    <property type="entry name" value="ESAT-6-like"/>
    <property type="match status" value="1"/>
</dbReference>
<dbReference type="EMBL" id="BOMF01000033">
    <property type="protein sequence ID" value="GID44573.1"/>
    <property type="molecule type" value="Genomic_DNA"/>
</dbReference>
<proteinExistence type="predicted"/>
<gene>
    <name evidence="1" type="ORF">Aca07nite_18480</name>
</gene>
<dbReference type="RefSeq" id="WP_204295184.1">
    <property type="nucleotide sequence ID" value="NZ_BOMF01000033.1"/>
</dbReference>
<sequence>MQPGQLAVDVAALRVMGSDVIGAAATLRKTVKAAGSGLAPAAQPGSAAGAAAQAAEKAWSADLDRLTAQVDQFGRKMTNAAETYQVMDQAGADELRAAGNGAPR</sequence>